<feature type="compositionally biased region" description="Basic and acidic residues" evidence="4">
    <location>
        <begin position="27"/>
        <end position="44"/>
    </location>
</feature>
<dbReference type="GO" id="GO:0005886">
    <property type="term" value="C:plasma membrane"/>
    <property type="evidence" value="ECO:0007669"/>
    <property type="project" value="TreeGrafter"/>
</dbReference>
<dbReference type="EC" id="2.7.1.68" evidence="1"/>
<gene>
    <name evidence="6" type="ORF">OT_ostta07g04120</name>
</gene>
<dbReference type="Proteomes" id="UP000009170">
    <property type="component" value="Unassembled WGS sequence"/>
</dbReference>
<protein>
    <recommendedName>
        <fullName evidence="1">1-phosphatidylinositol-4-phosphate 5-kinase</fullName>
        <ecNumber evidence="1">2.7.1.68</ecNumber>
    </recommendedName>
</protein>
<dbReference type="GO" id="GO:0046854">
    <property type="term" value="P:phosphatidylinositol phosphate biosynthetic process"/>
    <property type="evidence" value="ECO:0007669"/>
    <property type="project" value="TreeGrafter"/>
</dbReference>
<dbReference type="InterPro" id="IPR003409">
    <property type="entry name" value="MORN"/>
</dbReference>
<dbReference type="CDD" id="cd17302">
    <property type="entry name" value="PIPKc_AtPIP5K_like"/>
    <property type="match status" value="1"/>
</dbReference>
<evidence type="ECO:0000313" key="6">
    <source>
        <dbReference type="EMBL" id="CEF98854.1"/>
    </source>
</evidence>
<dbReference type="AlphaFoldDB" id="A0A090M9P8"/>
<feature type="region of interest" description="Disordered" evidence="4">
    <location>
        <begin position="1"/>
        <end position="143"/>
    </location>
</feature>
<proteinExistence type="predicted"/>
<dbReference type="InterPro" id="IPR027484">
    <property type="entry name" value="PInositol-4-P-5-kinase_N"/>
</dbReference>
<evidence type="ECO:0000313" key="7">
    <source>
        <dbReference type="Proteomes" id="UP000009170"/>
    </source>
</evidence>
<keyword evidence="2" id="KW-0677">Repeat</keyword>
<evidence type="ECO:0000256" key="3">
    <source>
        <dbReference type="PROSITE-ProRule" id="PRU00781"/>
    </source>
</evidence>
<dbReference type="Gene3D" id="3.30.800.10">
    <property type="entry name" value="Phosphatidylinositol Phosphate Kinase II Beta"/>
    <property type="match status" value="1"/>
</dbReference>
<dbReference type="PROSITE" id="PS51455">
    <property type="entry name" value="PIPK"/>
    <property type="match status" value="1"/>
</dbReference>
<feature type="compositionally biased region" description="Basic and acidic residues" evidence="4">
    <location>
        <begin position="116"/>
        <end position="137"/>
    </location>
</feature>
<evidence type="ECO:0000256" key="2">
    <source>
        <dbReference type="ARBA" id="ARBA00022737"/>
    </source>
</evidence>
<dbReference type="GO" id="GO:0016308">
    <property type="term" value="F:1-phosphatidylinositol-4-phosphate 5-kinase activity"/>
    <property type="evidence" value="ECO:0007669"/>
    <property type="project" value="UniProtKB-EC"/>
</dbReference>
<dbReference type="SMART" id="SM00330">
    <property type="entry name" value="PIPKc"/>
    <property type="match status" value="1"/>
</dbReference>
<keyword evidence="7" id="KW-1185">Reference proteome</keyword>
<keyword evidence="3" id="KW-0547">Nucleotide-binding</keyword>
<evidence type="ECO:0000259" key="5">
    <source>
        <dbReference type="PROSITE" id="PS51455"/>
    </source>
</evidence>
<dbReference type="SUPFAM" id="SSF82185">
    <property type="entry name" value="Histone H3 K4-specific methyltransferase SET7/9 N-terminal domain"/>
    <property type="match status" value="2"/>
</dbReference>
<dbReference type="FunCoup" id="A0A090M9P8">
    <property type="interactions" value="1438"/>
</dbReference>
<feature type="region of interest" description="Disordered" evidence="4">
    <location>
        <begin position="694"/>
        <end position="714"/>
    </location>
</feature>
<keyword evidence="3" id="KW-0418">Kinase</keyword>
<dbReference type="InterPro" id="IPR027483">
    <property type="entry name" value="PInositol-4-P-4/5-kinase_C_sf"/>
</dbReference>
<dbReference type="PANTHER" id="PTHR23086">
    <property type="entry name" value="PHOSPHATIDYLINOSITOL-4-PHOSPHATE 5-KINASE"/>
    <property type="match status" value="1"/>
</dbReference>
<name>A0A090M9P8_OSTTA</name>
<dbReference type="SMART" id="SM00698">
    <property type="entry name" value="MORN"/>
    <property type="match status" value="8"/>
</dbReference>
<sequence>MDDGRERATRRGPAWVGGDAHGVARSIRTDAREDRTTTGRRDASGGRTSGIDSIHRPRARWAMRRGLSFDSSDDGSVEDDDGTQRRSTSFTDRTGPGSTLRRLLSRRKSNPGDVEAALRDVEARESSERRREPETSARGRTLRARVNLKGGDVYRGPWIDGAPVGFGRYSWANGSEYAGEFVNGEPSGSGTYDWASGGVYKGEFERGKMNGTGTYTSPSGTEYHGSWKDGKKHGWGMQRFANDDRYEGMWKDGLAHGPGTYRWSSRDGEEGQDEFDGEWLDGMMHGWGTLRWASGDRYDGNWCKGEISGHGSLTWRDGSSFSGQWKRGKRDGSGAFMMPPMQEKDTGGFLRSISNIGGLKRLQPKTSFEEVEQADESTEIDDAYVLLCKCSEDKVVDQEVVESERVGHKHSTWLSSPMTSRSQKVRQVLHGETIYKGHGSYELMIQLRMGIRWSVGTTKGVASMKLAPADFERTVRQIFPRSGSSATPPHFARTFKWKEYRPEVFRKLRARWNVDPADFVLSLCGDQALRELASPGKSGSVFYVSHDDKFIIKTMRKSEMLNLKSWLHLYYKHVHEYPESLLPKFFGIYSIKALGSATKVRVVVMANLFPSKYPIHRTFDLKGSRHGRFTKPTSVGNENPTVFKDLDISSKFRVEEGKRDKLLHQLRTDCALLQRLRVMDYSLLVGVHILPPSPSQGDVSSPVGGHDRGDSYDSSPTWGGVEWREQAIQAVRQNFKALDLYESRKKFGFAHSIDTTAASTGKSLRPPPGTDELLARSAGAETRLGVAMSAVAVHGRVIKKQHQLPKGKSALEEHSEPHDVILHMGIIDILQEYTTSKSLETKMMGAMGKKSFSSIEPTAYSKRFLKFITRLFE</sequence>
<keyword evidence="3" id="KW-0067">ATP-binding</keyword>
<dbReference type="STRING" id="70448.A0A090M9P8"/>
<accession>A0A090M9P8</accession>
<dbReference type="EMBL" id="CAID01000007">
    <property type="protein sequence ID" value="CEF98854.1"/>
    <property type="molecule type" value="Genomic_DNA"/>
</dbReference>
<comment type="caution">
    <text evidence="6">The sequence shown here is derived from an EMBL/GenBank/DDBJ whole genome shotgun (WGS) entry which is preliminary data.</text>
</comment>
<keyword evidence="3" id="KW-0808">Transferase</keyword>
<evidence type="ECO:0000256" key="1">
    <source>
        <dbReference type="ARBA" id="ARBA00012172"/>
    </source>
</evidence>
<dbReference type="InParanoid" id="A0A090M9P8"/>
<reference evidence="6 7" key="2">
    <citation type="journal article" date="2014" name="BMC Genomics">
        <title>An improved genome of the model marine alga Ostreococcus tauri unfolds by assessing Illumina de novo assemblies.</title>
        <authorList>
            <person name="Blanc-Mathieu R."/>
            <person name="Verhelst B."/>
            <person name="Derelle E."/>
            <person name="Rombauts S."/>
            <person name="Bouget F.Y."/>
            <person name="Carre I."/>
            <person name="Chateau A."/>
            <person name="Eyre-Walker A."/>
            <person name="Grimsley N."/>
            <person name="Moreau H."/>
            <person name="Piegu B."/>
            <person name="Rivals E."/>
            <person name="Schackwitz W."/>
            <person name="Van de Peer Y."/>
            <person name="Piganeau G."/>
        </authorList>
    </citation>
    <scope>NUCLEOTIDE SEQUENCE [LARGE SCALE GENOMIC DNA]</scope>
    <source>
        <strain evidence="7">OTTH 0595 / CCAP 157/2 / RCC745</strain>
    </source>
</reference>
<reference evidence="7" key="1">
    <citation type="journal article" date="2006" name="Proc. Natl. Acad. Sci. U.S.A.">
        <title>Genome analysis of the smallest free-living eukaryote Ostreococcus tauri unveils many unique features.</title>
        <authorList>
            <person name="Derelle E."/>
            <person name="Ferraz C."/>
            <person name="Rombauts S."/>
            <person name="Rouze P."/>
            <person name="Worden A.Z."/>
            <person name="Robbens S."/>
            <person name="Partensky F."/>
            <person name="Degroeve S."/>
            <person name="Echeynie S."/>
            <person name="Cooke R."/>
            <person name="Saeys Y."/>
            <person name="Wuyts J."/>
            <person name="Jabbari K."/>
            <person name="Bowler C."/>
            <person name="Panaud O."/>
            <person name="Piegu B."/>
            <person name="Ball S.G."/>
            <person name="Ral J.-P."/>
            <person name="Bouget F.-Y."/>
            <person name="Piganeau G."/>
            <person name="De Baets B."/>
            <person name="Picard A."/>
            <person name="Delseny M."/>
            <person name="Demaille J."/>
            <person name="Van de Peer Y."/>
            <person name="Moreau H."/>
        </authorList>
    </citation>
    <scope>NUCLEOTIDE SEQUENCE [LARGE SCALE GENOMIC DNA]</scope>
    <source>
        <strain evidence="7">OTTH 0595 / CCAP 157/2 / RCC745</strain>
    </source>
</reference>
<dbReference type="OrthoDB" id="70770at2759"/>
<feature type="domain" description="PIPK" evidence="5">
    <location>
        <begin position="437"/>
        <end position="872"/>
    </location>
</feature>
<dbReference type="RefSeq" id="XP_022839509.1">
    <property type="nucleotide sequence ID" value="XM_022983887.1"/>
</dbReference>
<dbReference type="GeneID" id="9836712"/>
<dbReference type="Gene3D" id="3.30.810.10">
    <property type="entry name" value="2-Layer Sandwich"/>
    <property type="match status" value="1"/>
</dbReference>
<evidence type="ECO:0000256" key="4">
    <source>
        <dbReference type="SAM" id="MobiDB-lite"/>
    </source>
</evidence>
<dbReference type="GO" id="GO:0005524">
    <property type="term" value="F:ATP binding"/>
    <property type="evidence" value="ECO:0007669"/>
    <property type="project" value="UniProtKB-UniRule"/>
</dbReference>
<dbReference type="Gene3D" id="2.20.110.10">
    <property type="entry name" value="Histone H3 K4-specific methyltransferase SET7/9 N-terminal domain"/>
    <property type="match status" value="3"/>
</dbReference>
<organism evidence="6 7">
    <name type="scientific">Ostreococcus tauri</name>
    <name type="common">Marine green alga</name>
    <dbReference type="NCBI Taxonomy" id="70448"/>
    <lineage>
        <taxon>Eukaryota</taxon>
        <taxon>Viridiplantae</taxon>
        <taxon>Chlorophyta</taxon>
        <taxon>Mamiellophyceae</taxon>
        <taxon>Mamiellales</taxon>
        <taxon>Bathycoccaceae</taxon>
        <taxon>Ostreococcus</taxon>
    </lineage>
</organism>
<dbReference type="KEGG" id="ota:OT_ostta07g04120"/>
<feature type="compositionally biased region" description="Acidic residues" evidence="4">
    <location>
        <begin position="71"/>
        <end position="81"/>
    </location>
</feature>
<dbReference type="SUPFAM" id="SSF56104">
    <property type="entry name" value="SAICAR synthase-like"/>
    <property type="match status" value="1"/>
</dbReference>
<dbReference type="Pfam" id="PF01504">
    <property type="entry name" value="PIP5K"/>
    <property type="match status" value="1"/>
</dbReference>
<dbReference type="PANTHER" id="PTHR23086:SF8">
    <property type="entry name" value="PHOSPHATIDYLINOSITOL 5-PHOSPHATE 4-KINASE, ISOFORM A"/>
    <property type="match status" value="1"/>
</dbReference>
<dbReference type="Pfam" id="PF02493">
    <property type="entry name" value="MORN"/>
    <property type="match status" value="8"/>
</dbReference>
<dbReference type="InterPro" id="IPR002498">
    <property type="entry name" value="PInositol-4-P-4/5-kinase_core"/>
</dbReference>
<dbReference type="InterPro" id="IPR023610">
    <property type="entry name" value="PInositol-4/5-P-5/4-kinase"/>
</dbReference>